<dbReference type="Gene3D" id="1.10.3110.10">
    <property type="entry name" value="protoporphyrinogen ix oxidase, domain 3"/>
    <property type="match status" value="1"/>
</dbReference>
<dbReference type="GO" id="GO:0006783">
    <property type="term" value="P:heme biosynthetic process"/>
    <property type="evidence" value="ECO:0007669"/>
    <property type="project" value="UniProtKB-UniRule"/>
</dbReference>
<dbReference type="OrthoDB" id="9805195at2"/>
<keyword evidence="7 11" id="KW-0285">Flavoprotein</keyword>
<gene>
    <name evidence="14" type="primary">hemY</name>
    <name evidence="14" type="ORF">E2636_16290</name>
</gene>
<dbReference type="InterPro" id="IPR004572">
    <property type="entry name" value="Protoporphyrinogen_oxidase"/>
</dbReference>
<comment type="cofactor">
    <cofactor evidence="2 11">
        <name>FAD</name>
        <dbReference type="ChEBI" id="CHEBI:57692"/>
    </cofactor>
</comment>
<evidence type="ECO:0000256" key="4">
    <source>
        <dbReference type="ARBA" id="ARBA00008310"/>
    </source>
</evidence>
<dbReference type="UniPathway" id="UPA00252"/>
<dbReference type="Proteomes" id="UP000294292">
    <property type="component" value="Chromosome"/>
</dbReference>
<evidence type="ECO:0000256" key="3">
    <source>
        <dbReference type="ARBA" id="ARBA00004744"/>
    </source>
</evidence>
<evidence type="ECO:0000256" key="11">
    <source>
        <dbReference type="RuleBase" id="RU364052"/>
    </source>
</evidence>
<evidence type="ECO:0000256" key="12">
    <source>
        <dbReference type="SAM" id="Phobius"/>
    </source>
</evidence>
<dbReference type="RefSeq" id="WP_134211156.1">
    <property type="nucleotide sequence ID" value="NZ_CP038015.1"/>
</dbReference>
<keyword evidence="10 11" id="KW-0350">Heme biosynthesis</keyword>
<name>A0A4P7A2F3_9BACL</name>
<keyword evidence="12" id="KW-0812">Transmembrane</keyword>
<dbReference type="NCBIfam" id="TIGR00562">
    <property type="entry name" value="proto_IX_ox"/>
    <property type="match status" value="1"/>
</dbReference>
<evidence type="ECO:0000256" key="5">
    <source>
        <dbReference type="ARBA" id="ARBA00012402"/>
    </source>
</evidence>
<dbReference type="AlphaFoldDB" id="A0A4P7A2F3"/>
<dbReference type="GO" id="GO:0005737">
    <property type="term" value="C:cytoplasm"/>
    <property type="evidence" value="ECO:0007669"/>
    <property type="project" value="UniProtKB-SubCell"/>
</dbReference>
<comment type="similarity">
    <text evidence="4 11">Belongs to the protoporphyrinogen/coproporphyrinogen oxidase family. Coproporphyrinogen III oxidase subfamily.</text>
</comment>
<evidence type="ECO:0000256" key="8">
    <source>
        <dbReference type="ARBA" id="ARBA00022827"/>
    </source>
</evidence>
<organism evidence="14 15">
    <name type="scientific">Paenisporosarcina antarctica</name>
    <dbReference type="NCBI Taxonomy" id="417367"/>
    <lineage>
        <taxon>Bacteria</taxon>
        <taxon>Bacillati</taxon>
        <taxon>Bacillota</taxon>
        <taxon>Bacilli</taxon>
        <taxon>Bacillales</taxon>
        <taxon>Caryophanaceae</taxon>
        <taxon>Paenisporosarcina</taxon>
    </lineage>
</organism>
<evidence type="ECO:0000256" key="7">
    <source>
        <dbReference type="ARBA" id="ARBA00022630"/>
    </source>
</evidence>
<sequence>MSKDKHIAIVGGGIAGLTAAYYLQKEIKEKQLPYKIKLIEASDNLGGKIKTIKKDGYMIERGPDSFLIRKQSAARLVKEVGLEHDLVKNGTGQSFILVKNKLHKMPSGSFMGIPTEVRPFLFSRLFSTKGKLRASCDVVLPRGEQVSDQSLGKFFRRRFGDELVDNLVEPLLSGIYAGDINELSLMATFPNFYQLEQKHRSLVRGLQTSMPKKKKTKGSKPSMFYSLKNGLQSLVEAVEEKLEDGTVMKGISVENIERKDNKYYLQFRNGESYLADAVILATPAFAMQQMFHQYEFMVPVKEMVPTSSVANIALAFDASAIKKDMDGTGFVVARNSDYRITACTWTHKKWPKIATPEGKVLLRCFLGKPGDEGVVNLSDQELTDIALNDLSKLMNITQKPEFSVVTRWVNAMPQYTVGHKDRLDKLTEQMKEKIPGVYLAGASYHGIGIPDCIDQGEAAVVNVLQYLKS</sequence>
<dbReference type="Gene3D" id="3.50.50.60">
    <property type="entry name" value="FAD/NAD(P)-binding domain"/>
    <property type="match status" value="1"/>
</dbReference>
<comment type="subcellular location">
    <subcellularLocation>
        <location evidence="11">Cytoplasm</location>
    </subcellularLocation>
</comment>
<keyword evidence="8 11" id="KW-0274">FAD</keyword>
<accession>A0A4P7A2F3</accession>
<evidence type="ECO:0000256" key="1">
    <source>
        <dbReference type="ARBA" id="ARBA00001755"/>
    </source>
</evidence>
<dbReference type="Gene3D" id="3.90.660.20">
    <property type="entry name" value="Protoporphyrinogen oxidase, mitochondrial, domain 2"/>
    <property type="match status" value="1"/>
</dbReference>
<comment type="catalytic activity">
    <reaction evidence="1">
        <text>coproporphyrinogen III + 3 O2 = coproporphyrin III + 3 H2O2</text>
        <dbReference type="Rhea" id="RHEA:43436"/>
        <dbReference type="ChEBI" id="CHEBI:15379"/>
        <dbReference type="ChEBI" id="CHEBI:16240"/>
        <dbReference type="ChEBI" id="CHEBI:57309"/>
        <dbReference type="ChEBI" id="CHEBI:131725"/>
        <dbReference type="EC" id="1.3.3.15"/>
    </reaction>
    <physiologicalReaction direction="left-to-right" evidence="1">
        <dbReference type="Rhea" id="RHEA:43437"/>
    </physiologicalReaction>
</comment>
<dbReference type="NCBIfam" id="NF008845">
    <property type="entry name" value="PRK11883.1-5"/>
    <property type="match status" value="1"/>
</dbReference>
<reference evidence="14 15" key="1">
    <citation type="submission" date="2019-03" db="EMBL/GenBank/DDBJ databases">
        <title>Complete genome sequence of Paenisporosarcina antarctica CGMCC 1.6503T.</title>
        <authorList>
            <person name="Rong J.-C."/>
            <person name="Chi N.-Y."/>
            <person name="Zhang Q.-F."/>
        </authorList>
    </citation>
    <scope>NUCLEOTIDE SEQUENCE [LARGE SCALE GENOMIC DNA]</scope>
    <source>
        <strain evidence="14 15">CGMCC 1.6503</strain>
    </source>
</reference>
<dbReference type="GO" id="GO:0004729">
    <property type="term" value="F:oxygen-dependent protoporphyrinogen oxidase activity"/>
    <property type="evidence" value="ECO:0007669"/>
    <property type="project" value="UniProtKB-UniRule"/>
</dbReference>
<dbReference type="KEGG" id="panc:E2636_16290"/>
<keyword evidence="12" id="KW-1133">Transmembrane helix</keyword>
<evidence type="ECO:0000313" key="14">
    <source>
        <dbReference type="EMBL" id="QBP42609.1"/>
    </source>
</evidence>
<feature type="transmembrane region" description="Helical" evidence="12">
    <location>
        <begin position="6"/>
        <end position="23"/>
    </location>
</feature>
<evidence type="ECO:0000256" key="9">
    <source>
        <dbReference type="ARBA" id="ARBA00023002"/>
    </source>
</evidence>
<evidence type="ECO:0000259" key="13">
    <source>
        <dbReference type="Pfam" id="PF01593"/>
    </source>
</evidence>
<keyword evidence="15" id="KW-1185">Reference proteome</keyword>
<comment type="function">
    <text evidence="11">Involved in coproporphyrin-dependent heme b biosynthesis. Catalyzes the oxidation of coproporphyrinogen III to coproporphyrin III.</text>
</comment>
<evidence type="ECO:0000256" key="6">
    <source>
        <dbReference type="ARBA" id="ARBA00019046"/>
    </source>
</evidence>
<proteinExistence type="inferred from homology"/>
<dbReference type="EMBL" id="CP038015">
    <property type="protein sequence ID" value="QBP42609.1"/>
    <property type="molecule type" value="Genomic_DNA"/>
</dbReference>
<dbReference type="InterPro" id="IPR002937">
    <property type="entry name" value="Amino_oxidase"/>
</dbReference>
<protein>
    <recommendedName>
        <fullName evidence="6 11">Coproporphyrinogen III oxidase</fullName>
        <ecNumber evidence="5 11">1.3.3.15</ecNumber>
    </recommendedName>
</protein>
<dbReference type="EC" id="1.3.3.15" evidence="5 11"/>
<evidence type="ECO:0000313" key="15">
    <source>
        <dbReference type="Proteomes" id="UP000294292"/>
    </source>
</evidence>
<keyword evidence="11" id="KW-0963">Cytoplasm</keyword>
<keyword evidence="12" id="KW-0472">Membrane</keyword>
<dbReference type="SUPFAM" id="SSF54373">
    <property type="entry name" value="FAD-linked reductases, C-terminal domain"/>
    <property type="match status" value="1"/>
</dbReference>
<dbReference type="PANTHER" id="PTHR42923:SF3">
    <property type="entry name" value="PROTOPORPHYRINOGEN OXIDASE"/>
    <property type="match status" value="1"/>
</dbReference>
<evidence type="ECO:0000256" key="10">
    <source>
        <dbReference type="ARBA" id="ARBA00023133"/>
    </source>
</evidence>
<dbReference type="SUPFAM" id="SSF51905">
    <property type="entry name" value="FAD/NAD(P)-binding domain"/>
    <property type="match status" value="1"/>
</dbReference>
<dbReference type="Pfam" id="PF01593">
    <property type="entry name" value="Amino_oxidase"/>
    <property type="match status" value="1"/>
</dbReference>
<dbReference type="InterPro" id="IPR036188">
    <property type="entry name" value="FAD/NAD-bd_sf"/>
</dbReference>
<dbReference type="PANTHER" id="PTHR42923">
    <property type="entry name" value="PROTOPORPHYRINOGEN OXIDASE"/>
    <property type="match status" value="1"/>
</dbReference>
<comment type="pathway">
    <text evidence="3 11">Porphyrin-containing compound metabolism; protoheme biosynthesis.</text>
</comment>
<evidence type="ECO:0000256" key="2">
    <source>
        <dbReference type="ARBA" id="ARBA00001974"/>
    </source>
</evidence>
<feature type="domain" description="Amine oxidase" evidence="13">
    <location>
        <begin position="14"/>
        <end position="464"/>
    </location>
</feature>
<keyword evidence="9 11" id="KW-0560">Oxidoreductase</keyword>
<dbReference type="InterPro" id="IPR050464">
    <property type="entry name" value="Zeta_carotene_desat/Oxidored"/>
</dbReference>